<feature type="chain" id="PRO_5029618929" description="Beta-propeller domain-containing protein" evidence="1">
    <location>
        <begin position="22"/>
        <end position="629"/>
    </location>
</feature>
<dbReference type="KEGG" id="tbk:HF295_03955"/>
<dbReference type="AlphaFoldDB" id="A0A7L6N4A1"/>
<gene>
    <name evidence="2" type="ORF">HF295_03955</name>
</gene>
<dbReference type="RefSeq" id="WP_312032555.1">
    <property type="nucleotide sequence ID" value="NZ_CP051151.1"/>
</dbReference>
<evidence type="ECO:0000256" key="1">
    <source>
        <dbReference type="SAM" id="SignalP"/>
    </source>
</evidence>
<reference evidence="2 3" key="1">
    <citation type="submission" date="2020-04" db="EMBL/GenBank/DDBJ databases">
        <authorList>
            <person name="Zheng R.K."/>
            <person name="Sun C.M."/>
        </authorList>
    </citation>
    <scope>NUCLEOTIDE SEQUENCE [LARGE SCALE GENOMIC DNA]</scope>
    <source>
        <strain evidence="3">zrk29</strain>
    </source>
</reference>
<organism evidence="2 3">
    <name type="scientific">Hujiaoplasma nucleasis</name>
    <dbReference type="NCBI Taxonomy" id="2725268"/>
    <lineage>
        <taxon>Bacteria</taxon>
        <taxon>Bacillati</taxon>
        <taxon>Mycoplasmatota</taxon>
        <taxon>Mollicutes</taxon>
        <taxon>Candidatus Izemoplasmatales</taxon>
        <taxon>Hujiaoplasmataceae</taxon>
        <taxon>Hujiaoplasma</taxon>
    </lineage>
</organism>
<dbReference type="EMBL" id="CP051151">
    <property type="protein sequence ID" value="QLY40058.1"/>
    <property type="molecule type" value="Genomic_DNA"/>
</dbReference>
<dbReference type="PROSITE" id="PS51257">
    <property type="entry name" value="PROKAR_LIPOPROTEIN"/>
    <property type="match status" value="1"/>
</dbReference>
<evidence type="ECO:0008006" key="4">
    <source>
        <dbReference type="Google" id="ProtNLM"/>
    </source>
</evidence>
<feature type="signal peptide" evidence="1">
    <location>
        <begin position="1"/>
        <end position="21"/>
    </location>
</feature>
<name>A0A7L6N4A1_9MOLU</name>
<evidence type="ECO:0000313" key="3">
    <source>
        <dbReference type="Proteomes" id="UP000512167"/>
    </source>
</evidence>
<keyword evidence="1" id="KW-0732">Signal</keyword>
<dbReference type="Proteomes" id="UP000512167">
    <property type="component" value="Chromosome"/>
</dbReference>
<protein>
    <recommendedName>
        <fullName evidence="4">Beta-propeller domain-containing protein</fullName>
    </recommendedName>
</protein>
<sequence length="629" mass="73417">MKKLLSFTLMLFLFFALVACGEEAINTNETTEDISEETSEEIIESDYLKQFSSQEEMNDYVNSLAQKTQYYGGDNILTPEAGLDDTNEEDQERHSETNVQVSGVSEMDTIITDGNYIYMAKNQDLRIVDVESMSLVYEDSLIDETDQYYAYAYYHGIYLYEDKLIVLYDQYQRMTDDDQVTPYYWWWGSSNLRIDVLDVSDKSNIQVERQFEFKNTYLVDSRMIEGDFFIMMSSYHWWYDEEIVTPSYKDSLLGDDFINLTYEDIFYYPDSDQVSSYLMVASFNVNQEVSIDLNAYLTYAYEVYMNQENLYISGHVYHYSEEDENYRQYTSISRFKIVEGKLVFQAANQIDGWTLNQFSFDEYEGILRLATTDYIYSQEGVELTNQLYLLDATDNELSIISVLRGLGKPNERIYAVRMSQDIAYVVTFVNTDPLYKIDLSDPYHPVILGELYEEGVSDYLHPINDDLMIGIGRQADNSNGFTIFTGVKVALYDTSGDQPITLETLLVEGEYSYSPVTYDHKLFVEYEWNNSLLFAIPVYAYSYGYGQYYQAIYLYQVDEMNHLSQVSILRNTPSNYYGYIEKAIFINDKIYTISYNEINEFDMLNDFNRTSSIVFNQEVNQGDDSSQVE</sequence>
<proteinExistence type="predicted"/>
<keyword evidence="3" id="KW-1185">Reference proteome</keyword>
<evidence type="ECO:0000313" key="2">
    <source>
        <dbReference type="EMBL" id="QLY40058.1"/>
    </source>
</evidence>
<dbReference type="Pfam" id="PF09826">
    <property type="entry name" value="Beta_propel"/>
    <property type="match status" value="1"/>
</dbReference>
<accession>A0A7L6N4A1</accession>
<dbReference type="InterPro" id="IPR019198">
    <property type="entry name" value="Beta_propeller_containing"/>
</dbReference>